<feature type="transmembrane region" description="Helical" evidence="1">
    <location>
        <begin position="21"/>
        <end position="44"/>
    </location>
</feature>
<keyword evidence="1" id="KW-1133">Transmembrane helix</keyword>
<keyword evidence="3" id="KW-1185">Reference proteome</keyword>
<protein>
    <recommendedName>
        <fullName evidence="4">DUF4352 domain-containing protein</fullName>
    </recommendedName>
</protein>
<reference evidence="2 3" key="1">
    <citation type="submission" date="2019-08" db="EMBL/GenBank/DDBJ databases">
        <title>Draft genome for granaticin producer strain Streptomyces parvus C05.</title>
        <authorList>
            <person name="Gonzalez-Pimentel J.L."/>
        </authorList>
    </citation>
    <scope>NUCLEOTIDE SEQUENCE [LARGE SCALE GENOMIC DNA]</scope>
    <source>
        <strain evidence="2 3">C05</strain>
    </source>
</reference>
<dbReference type="EMBL" id="VSZQ01000003">
    <property type="protein sequence ID" value="TYR66399.1"/>
    <property type="molecule type" value="Genomic_DNA"/>
</dbReference>
<evidence type="ECO:0008006" key="4">
    <source>
        <dbReference type="Google" id="ProtNLM"/>
    </source>
</evidence>
<proteinExistence type="predicted"/>
<gene>
    <name evidence="2" type="ORF">FY004_00965</name>
</gene>
<comment type="caution">
    <text evidence="2">The sequence shown here is derived from an EMBL/GenBank/DDBJ whole genome shotgun (WGS) entry which is preliminary data.</text>
</comment>
<name>A0A5D4JPN1_9ACTN</name>
<keyword evidence="1" id="KW-0812">Transmembrane</keyword>
<evidence type="ECO:0000256" key="1">
    <source>
        <dbReference type="SAM" id="Phobius"/>
    </source>
</evidence>
<evidence type="ECO:0000313" key="2">
    <source>
        <dbReference type="EMBL" id="TYR66399.1"/>
    </source>
</evidence>
<evidence type="ECO:0000313" key="3">
    <source>
        <dbReference type="Proteomes" id="UP000323242"/>
    </source>
</evidence>
<dbReference type="AlphaFoldDB" id="A0A5D4JPN1"/>
<keyword evidence="1" id="KW-0472">Membrane</keyword>
<organism evidence="2 3">
    <name type="scientific">Streptomyces parvus</name>
    <dbReference type="NCBI Taxonomy" id="66428"/>
    <lineage>
        <taxon>Bacteria</taxon>
        <taxon>Bacillati</taxon>
        <taxon>Actinomycetota</taxon>
        <taxon>Actinomycetes</taxon>
        <taxon>Kitasatosporales</taxon>
        <taxon>Streptomycetaceae</taxon>
        <taxon>Streptomyces</taxon>
    </lineage>
</organism>
<sequence length="203" mass="21431">MARIFSGRRHQGSAAARTGAVVRALCVVVVVAAVALAAAGTVLLRERQAQAAAKPTASATLGGLKAAPGRAGWAAMANHDMDMKNGYQMPSAMMPGAPEGDEMRLGVPITLTNTTGKTRTFDLGREFRLGGGGLKTPRTMHSDNLGQLPRLNPGSAVQGFLYFDIKVPAEGDPPLHLLWQRDGDEQRLTVRMIGSKPAHEHGS</sequence>
<accession>A0A5D4JPN1</accession>
<dbReference type="RefSeq" id="WP_148901204.1">
    <property type="nucleotide sequence ID" value="NZ_VSZQ01000003.1"/>
</dbReference>
<dbReference type="Proteomes" id="UP000323242">
    <property type="component" value="Unassembled WGS sequence"/>
</dbReference>